<dbReference type="EMBL" id="KZ992464">
    <property type="protein sequence ID" value="RKP10202.1"/>
    <property type="molecule type" value="Genomic_DNA"/>
</dbReference>
<evidence type="ECO:0000256" key="2">
    <source>
        <dbReference type="SAM" id="MobiDB-lite"/>
    </source>
</evidence>
<dbReference type="OrthoDB" id="10252486at2759"/>
<evidence type="ECO:0000256" key="1">
    <source>
        <dbReference type="ARBA" id="ARBA00010490"/>
    </source>
</evidence>
<sequence length="148" mass="16414">MEDAELQAIRARRMAELQARRGGGGAAGGSAGLGMPGGAASTDGQDPEAEARQQQQAEEMRRNMLTQILDNNARERLARISIVKPDKARAVEDLLLRMARGGALRGKVTEQQLIELLENVNQQTQQQTKIVYNRRRAMESDDEDDWDL</sequence>
<dbReference type="InterPro" id="IPR036883">
    <property type="entry name" value="PDCD5-like_sf"/>
</dbReference>
<evidence type="ECO:0000313" key="4">
    <source>
        <dbReference type="Proteomes" id="UP000271241"/>
    </source>
</evidence>
<gene>
    <name evidence="3" type="ORF">THASP1DRAFT_22042</name>
</gene>
<organism evidence="3 4">
    <name type="scientific">Thamnocephalis sphaerospora</name>
    <dbReference type="NCBI Taxonomy" id="78915"/>
    <lineage>
        <taxon>Eukaryota</taxon>
        <taxon>Fungi</taxon>
        <taxon>Fungi incertae sedis</taxon>
        <taxon>Zoopagomycota</taxon>
        <taxon>Zoopagomycotina</taxon>
        <taxon>Zoopagomycetes</taxon>
        <taxon>Zoopagales</taxon>
        <taxon>Sigmoideomycetaceae</taxon>
        <taxon>Thamnocephalis</taxon>
    </lineage>
</organism>
<accession>A0A4P9XVY4</accession>
<dbReference type="GO" id="GO:0005634">
    <property type="term" value="C:nucleus"/>
    <property type="evidence" value="ECO:0007669"/>
    <property type="project" value="TreeGrafter"/>
</dbReference>
<evidence type="ECO:0000313" key="3">
    <source>
        <dbReference type="EMBL" id="RKP10202.1"/>
    </source>
</evidence>
<keyword evidence="4" id="KW-1185">Reference proteome</keyword>
<dbReference type="FunFam" id="1.10.8.140:FF:000006">
    <property type="entry name" value="programmed cell death protein 5-like"/>
    <property type="match status" value="1"/>
</dbReference>
<dbReference type="PIRSF" id="PIRSF015730">
    <property type="entry name" value="TFAR19"/>
    <property type="match status" value="1"/>
</dbReference>
<dbReference type="SUPFAM" id="SSF46950">
    <property type="entry name" value="Double-stranded DNA-binding domain"/>
    <property type="match status" value="1"/>
</dbReference>
<name>A0A4P9XVY4_9FUNG</name>
<reference evidence="4" key="1">
    <citation type="journal article" date="2018" name="Nat. Microbiol.">
        <title>Leveraging single-cell genomics to expand the fungal tree of life.</title>
        <authorList>
            <person name="Ahrendt S.R."/>
            <person name="Quandt C.A."/>
            <person name="Ciobanu D."/>
            <person name="Clum A."/>
            <person name="Salamov A."/>
            <person name="Andreopoulos B."/>
            <person name="Cheng J.F."/>
            <person name="Woyke T."/>
            <person name="Pelin A."/>
            <person name="Henrissat B."/>
            <person name="Reynolds N.K."/>
            <person name="Benny G.L."/>
            <person name="Smith M.E."/>
            <person name="James T.Y."/>
            <person name="Grigoriev I.V."/>
        </authorList>
    </citation>
    <scope>NUCLEOTIDE SEQUENCE [LARGE SCALE GENOMIC DNA]</scope>
    <source>
        <strain evidence="4">RSA 1356</strain>
    </source>
</reference>
<feature type="compositionally biased region" description="Gly residues" evidence="2">
    <location>
        <begin position="21"/>
        <end position="37"/>
    </location>
</feature>
<dbReference type="Proteomes" id="UP000271241">
    <property type="component" value="Unassembled WGS sequence"/>
</dbReference>
<dbReference type="PANTHER" id="PTHR10840">
    <property type="entry name" value="PROGRAMMED CELL DEATH PROTEIN 5"/>
    <property type="match status" value="1"/>
</dbReference>
<dbReference type="InterPro" id="IPR002836">
    <property type="entry name" value="PDCD5-like"/>
</dbReference>
<dbReference type="GO" id="GO:0003677">
    <property type="term" value="F:DNA binding"/>
    <property type="evidence" value="ECO:0007669"/>
    <property type="project" value="InterPro"/>
</dbReference>
<dbReference type="Gene3D" id="1.10.8.140">
    <property type="entry name" value="PDCD5-like"/>
    <property type="match status" value="1"/>
</dbReference>
<protein>
    <submittedName>
        <fullName evidence="3">Programmed cell death protein 5-like protein</fullName>
    </submittedName>
</protein>
<comment type="similarity">
    <text evidence="1">Belongs to the PDCD5 family.</text>
</comment>
<feature type="region of interest" description="Disordered" evidence="2">
    <location>
        <begin position="16"/>
        <end position="60"/>
    </location>
</feature>
<dbReference type="AlphaFoldDB" id="A0A4P9XVY4"/>
<dbReference type="Pfam" id="PF01984">
    <property type="entry name" value="dsDNA_bind"/>
    <property type="match status" value="1"/>
</dbReference>
<dbReference type="STRING" id="78915.A0A4P9XVY4"/>
<dbReference type="PANTHER" id="PTHR10840:SF0">
    <property type="entry name" value="PROGRAMMED CELL DEATH PROTEIN 5"/>
    <property type="match status" value="1"/>
</dbReference>
<dbReference type="GO" id="GO:0005829">
    <property type="term" value="C:cytosol"/>
    <property type="evidence" value="ECO:0007669"/>
    <property type="project" value="TreeGrafter"/>
</dbReference>
<proteinExistence type="inferred from homology"/>